<evidence type="ECO:0000256" key="1">
    <source>
        <dbReference type="ARBA" id="ARBA00010759"/>
    </source>
</evidence>
<dbReference type="EC" id="3.5.1.88" evidence="2"/>
<comment type="caution">
    <text evidence="3">The sequence shown here is derived from an EMBL/GenBank/DDBJ whole genome shotgun (WGS) entry which is preliminary data.</text>
</comment>
<gene>
    <name evidence="2" type="primary">def</name>
    <name evidence="3" type="ORF">A2797_01390</name>
</gene>
<name>A0A1F4VGX6_UNCKA</name>
<dbReference type="PIRSF" id="PIRSF004749">
    <property type="entry name" value="Pep_def"/>
    <property type="match status" value="1"/>
</dbReference>
<dbReference type="CDD" id="cd00487">
    <property type="entry name" value="Pep_deformylase"/>
    <property type="match status" value="1"/>
</dbReference>
<feature type="active site" evidence="2">
    <location>
        <position position="141"/>
    </location>
</feature>
<evidence type="ECO:0000313" key="3">
    <source>
        <dbReference type="EMBL" id="OGC56003.1"/>
    </source>
</evidence>
<dbReference type="PRINTS" id="PR01576">
    <property type="entry name" value="PDEFORMYLASE"/>
</dbReference>
<dbReference type="HAMAP" id="MF_00163">
    <property type="entry name" value="Pep_deformylase"/>
    <property type="match status" value="1"/>
</dbReference>
<proteinExistence type="inferred from homology"/>
<organism evidence="3 4">
    <name type="scientific">candidate division WWE3 bacterium RIFCSPHIGHO2_01_FULL_48_15</name>
    <dbReference type="NCBI Taxonomy" id="1802619"/>
    <lineage>
        <taxon>Bacteria</taxon>
        <taxon>Katanobacteria</taxon>
    </lineage>
</organism>
<evidence type="ECO:0000313" key="4">
    <source>
        <dbReference type="Proteomes" id="UP000179005"/>
    </source>
</evidence>
<dbReference type="EMBL" id="MEVC01000005">
    <property type="protein sequence ID" value="OGC56003.1"/>
    <property type="molecule type" value="Genomic_DNA"/>
</dbReference>
<feature type="binding site" evidence="2">
    <location>
        <position position="144"/>
    </location>
    <ligand>
        <name>Fe cation</name>
        <dbReference type="ChEBI" id="CHEBI:24875"/>
    </ligand>
</feature>
<dbReference type="Proteomes" id="UP000179005">
    <property type="component" value="Unassembled WGS sequence"/>
</dbReference>
<comment type="similarity">
    <text evidence="1 2">Belongs to the polypeptide deformylase family.</text>
</comment>
<dbReference type="PANTHER" id="PTHR10458:SF22">
    <property type="entry name" value="PEPTIDE DEFORMYLASE"/>
    <property type="match status" value="1"/>
</dbReference>
<dbReference type="SUPFAM" id="SSF56420">
    <property type="entry name" value="Peptide deformylase"/>
    <property type="match status" value="1"/>
</dbReference>
<comment type="function">
    <text evidence="2">Removes the formyl group from the N-terminal Met of newly synthesized proteins. Requires at least a dipeptide for an efficient rate of reaction. N-terminal L-methionine is a prerequisite for activity but the enzyme has broad specificity at other positions.</text>
</comment>
<dbReference type="InterPro" id="IPR036821">
    <property type="entry name" value="Peptide_deformylase_sf"/>
</dbReference>
<dbReference type="PANTHER" id="PTHR10458">
    <property type="entry name" value="PEPTIDE DEFORMYLASE"/>
    <property type="match status" value="1"/>
</dbReference>
<sequence>MKIVTAPNKILTSPTKKVATFDEELKKLVREMEKTLERQHDPEGVGLAANQVGKDLSIAIIVLNGERTKAPQQPVFLALINPKITKFSGKNEEDYEGCLSVPDQYGLVERDQKIKVEAQDLKGERIEITAEGFLARIIQHEVDHLNGKLITGKVKGKLYTERELEMLFSPKT</sequence>
<dbReference type="InterPro" id="IPR023635">
    <property type="entry name" value="Peptide_deformylase"/>
</dbReference>
<accession>A0A1F4VGX6</accession>
<keyword evidence="2" id="KW-0479">Metal-binding</keyword>
<feature type="binding site" evidence="2">
    <location>
        <position position="98"/>
    </location>
    <ligand>
        <name>Fe cation</name>
        <dbReference type="ChEBI" id="CHEBI:24875"/>
    </ligand>
</feature>
<dbReference type="Pfam" id="PF01327">
    <property type="entry name" value="Pep_deformylase"/>
    <property type="match status" value="1"/>
</dbReference>
<dbReference type="STRING" id="1802619.A2797_01390"/>
<evidence type="ECO:0000256" key="2">
    <source>
        <dbReference type="HAMAP-Rule" id="MF_00163"/>
    </source>
</evidence>
<dbReference type="GO" id="GO:0042586">
    <property type="term" value="F:peptide deformylase activity"/>
    <property type="evidence" value="ECO:0007669"/>
    <property type="project" value="UniProtKB-UniRule"/>
</dbReference>
<feature type="binding site" evidence="2">
    <location>
        <position position="140"/>
    </location>
    <ligand>
        <name>Fe cation</name>
        <dbReference type="ChEBI" id="CHEBI:24875"/>
    </ligand>
</feature>
<comment type="catalytic activity">
    <reaction evidence="2">
        <text>N-terminal N-formyl-L-methionyl-[peptide] + H2O = N-terminal L-methionyl-[peptide] + formate</text>
        <dbReference type="Rhea" id="RHEA:24420"/>
        <dbReference type="Rhea" id="RHEA-COMP:10639"/>
        <dbReference type="Rhea" id="RHEA-COMP:10640"/>
        <dbReference type="ChEBI" id="CHEBI:15377"/>
        <dbReference type="ChEBI" id="CHEBI:15740"/>
        <dbReference type="ChEBI" id="CHEBI:49298"/>
        <dbReference type="ChEBI" id="CHEBI:64731"/>
        <dbReference type="EC" id="3.5.1.88"/>
    </reaction>
</comment>
<dbReference type="NCBIfam" id="NF001159">
    <property type="entry name" value="PRK00150.1-3"/>
    <property type="match status" value="1"/>
</dbReference>
<dbReference type="NCBIfam" id="TIGR00079">
    <property type="entry name" value="pept_deformyl"/>
    <property type="match status" value="1"/>
</dbReference>
<comment type="cofactor">
    <cofactor evidence="2">
        <name>Fe(2+)</name>
        <dbReference type="ChEBI" id="CHEBI:29033"/>
    </cofactor>
    <text evidence="2">Binds 1 Fe(2+) ion.</text>
</comment>
<keyword evidence="2" id="KW-0648">Protein biosynthesis</keyword>
<dbReference type="GO" id="GO:0006412">
    <property type="term" value="P:translation"/>
    <property type="evidence" value="ECO:0007669"/>
    <property type="project" value="UniProtKB-UniRule"/>
</dbReference>
<keyword evidence="2" id="KW-0408">Iron</keyword>
<dbReference type="AlphaFoldDB" id="A0A1F4VGX6"/>
<keyword evidence="2" id="KW-0378">Hydrolase</keyword>
<dbReference type="Gene3D" id="3.90.45.10">
    <property type="entry name" value="Peptide deformylase"/>
    <property type="match status" value="1"/>
</dbReference>
<dbReference type="GO" id="GO:0046872">
    <property type="term" value="F:metal ion binding"/>
    <property type="evidence" value="ECO:0007669"/>
    <property type="project" value="UniProtKB-KW"/>
</dbReference>
<reference evidence="3 4" key="1">
    <citation type="journal article" date="2016" name="Nat. Commun.">
        <title>Thousands of microbial genomes shed light on interconnected biogeochemical processes in an aquifer system.</title>
        <authorList>
            <person name="Anantharaman K."/>
            <person name="Brown C.T."/>
            <person name="Hug L.A."/>
            <person name="Sharon I."/>
            <person name="Castelle C.J."/>
            <person name="Probst A.J."/>
            <person name="Thomas B.C."/>
            <person name="Singh A."/>
            <person name="Wilkins M.J."/>
            <person name="Karaoz U."/>
            <person name="Brodie E.L."/>
            <person name="Williams K.H."/>
            <person name="Hubbard S.S."/>
            <person name="Banfield J.F."/>
        </authorList>
    </citation>
    <scope>NUCLEOTIDE SEQUENCE [LARGE SCALE GENOMIC DNA]</scope>
</reference>
<protein>
    <recommendedName>
        <fullName evidence="2">Peptide deformylase</fullName>
        <shortName evidence="2">PDF</shortName>
        <ecNumber evidence="2">3.5.1.88</ecNumber>
    </recommendedName>
    <alternativeName>
        <fullName evidence="2">Polypeptide deformylase</fullName>
    </alternativeName>
</protein>